<keyword evidence="3" id="KW-1185">Reference proteome</keyword>
<feature type="chain" id="PRO_5033033651" description="Secreted protein" evidence="1">
    <location>
        <begin position="17"/>
        <end position="85"/>
    </location>
</feature>
<dbReference type="EMBL" id="WSZM01000716">
    <property type="protein sequence ID" value="KAF4030106.1"/>
    <property type="molecule type" value="Genomic_DNA"/>
</dbReference>
<evidence type="ECO:0000313" key="2">
    <source>
        <dbReference type="EMBL" id="KAF4030106.1"/>
    </source>
</evidence>
<name>A0A833S029_PHYIN</name>
<keyword evidence="1" id="KW-0732">Signal</keyword>
<gene>
    <name evidence="2" type="ORF">GN244_ATG18146</name>
</gene>
<protein>
    <recommendedName>
        <fullName evidence="4">Secreted protein</fullName>
    </recommendedName>
</protein>
<feature type="signal peptide" evidence="1">
    <location>
        <begin position="1"/>
        <end position="16"/>
    </location>
</feature>
<dbReference type="Proteomes" id="UP000602510">
    <property type="component" value="Unassembled WGS sequence"/>
</dbReference>
<reference evidence="2" key="1">
    <citation type="submission" date="2020-04" db="EMBL/GenBank/DDBJ databases">
        <title>Hybrid Assembly of Korean Phytophthora infestans isolates.</title>
        <authorList>
            <person name="Prokchorchik M."/>
            <person name="Lee Y."/>
            <person name="Seo J."/>
            <person name="Cho J.-H."/>
            <person name="Park Y.-E."/>
            <person name="Jang D.-C."/>
            <person name="Im J.-S."/>
            <person name="Choi J.-G."/>
            <person name="Park H.-J."/>
            <person name="Lee G.-B."/>
            <person name="Lee Y.-G."/>
            <person name="Hong S.-Y."/>
            <person name="Cho K."/>
            <person name="Sohn K.H."/>
        </authorList>
    </citation>
    <scope>NUCLEOTIDE SEQUENCE</scope>
    <source>
        <strain evidence="2">KR_1_A1</strain>
    </source>
</reference>
<evidence type="ECO:0008006" key="4">
    <source>
        <dbReference type="Google" id="ProtNLM"/>
    </source>
</evidence>
<sequence>MLSLDLLVALVNPWMGYSCKSWAYHTMHCVRAPYPLRQLNLFGLSSLNVCWIKRTNDPVQVNTVNWVFLFVIVGATCCRLRCWCS</sequence>
<comment type="caution">
    <text evidence="2">The sequence shown here is derived from an EMBL/GenBank/DDBJ whole genome shotgun (WGS) entry which is preliminary data.</text>
</comment>
<evidence type="ECO:0000256" key="1">
    <source>
        <dbReference type="SAM" id="SignalP"/>
    </source>
</evidence>
<dbReference type="AlphaFoldDB" id="A0A833S029"/>
<accession>A0A833S029</accession>
<organism evidence="2 3">
    <name type="scientific">Phytophthora infestans</name>
    <name type="common">Potato late blight agent</name>
    <name type="synonym">Botrytis infestans</name>
    <dbReference type="NCBI Taxonomy" id="4787"/>
    <lineage>
        <taxon>Eukaryota</taxon>
        <taxon>Sar</taxon>
        <taxon>Stramenopiles</taxon>
        <taxon>Oomycota</taxon>
        <taxon>Peronosporomycetes</taxon>
        <taxon>Peronosporales</taxon>
        <taxon>Peronosporaceae</taxon>
        <taxon>Phytophthora</taxon>
    </lineage>
</organism>
<evidence type="ECO:0000313" key="3">
    <source>
        <dbReference type="Proteomes" id="UP000602510"/>
    </source>
</evidence>
<proteinExistence type="predicted"/>